<feature type="region of interest" description="Disordered" evidence="1">
    <location>
        <begin position="134"/>
        <end position="163"/>
    </location>
</feature>
<comment type="caution">
    <text evidence="2">The sequence shown here is derived from an EMBL/GenBank/DDBJ whole genome shotgun (WGS) entry which is preliminary data.</text>
</comment>
<name>A0A699YX07_HAELA</name>
<evidence type="ECO:0000256" key="1">
    <source>
        <dbReference type="SAM" id="MobiDB-lite"/>
    </source>
</evidence>
<dbReference type="AlphaFoldDB" id="A0A699YX07"/>
<sequence length="163" mass="17040">MVRSVCHAGHKQTCAAEGWAAASTVSVHQLLAGSPAEQLTLHCPQVPSLVGMTYRMLSQGDAAVTLLAAGQQGEDSHSGGGEVVQEVRVAGVCVQEAGQQKQRGPGRWEEMEVREIEGEAAPAAGQPGIVSLSSQAGKVDREASCGGQWPPTHKARPGMWAHR</sequence>
<feature type="compositionally biased region" description="Basic residues" evidence="1">
    <location>
        <begin position="153"/>
        <end position="163"/>
    </location>
</feature>
<accession>A0A699YX07</accession>
<dbReference type="EMBL" id="BLLF01000764">
    <property type="protein sequence ID" value="GFH14773.1"/>
    <property type="molecule type" value="Genomic_DNA"/>
</dbReference>
<keyword evidence="3" id="KW-1185">Reference proteome</keyword>
<evidence type="ECO:0000313" key="2">
    <source>
        <dbReference type="EMBL" id="GFH14773.1"/>
    </source>
</evidence>
<reference evidence="2 3" key="1">
    <citation type="submission" date="2020-02" db="EMBL/GenBank/DDBJ databases">
        <title>Draft genome sequence of Haematococcus lacustris strain NIES-144.</title>
        <authorList>
            <person name="Morimoto D."/>
            <person name="Nakagawa S."/>
            <person name="Yoshida T."/>
            <person name="Sawayama S."/>
        </authorList>
    </citation>
    <scope>NUCLEOTIDE SEQUENCE [LARGE SCALE GENOMIC DNA]</scope>
    <source>
        <strain evidence="2 3">NIES-144</strain>
    </source>
</reference>
<proteinExistence type="predicted"/>
<evidence type="ECO:0000313" key="3">
    <source>
        <dbReference type="Proteomes" id="UP000485058"/>
    </source>
</evidence>
<dbReference type="Proteomes" id="UP000485058">
    <property type="component" value="Unassembled WGS sequence"/>
</dbReference>
<gene>
    <name evidence="2" type="ORF">HaLaN_10887</name>
</gene>
<protein>
    <submittedName>
        <fullName evidence="2">Uncharacterized protein</fullName>
    </submittedName>
</protein>
<organism evidence="2 3">
    <name type="scientific">Haematococcus lacustris</name>
    <name type="common">Green alga</name>
    <name type="synonym">Haematococcus pluvialis</name>
    <dbReference type="NCBI Taxonomy" id="44745"/>
    <lineage>
        <taxon>Eukaryota</taxon>
        <taxon>Viridiplantae</taxon>
        <taxon>Chlorophyta</taxon>
        <taxon>core chlorophytes</taxon>
        <taxon>Chlorophyceae</taxon>
        <taxon>CS clade</taxon>
        <taxon>Chlamydomonadales</taxon>
        <taxon>Haematococcaceae</taxon>
        <taxon>Haematococcus</taxon>
    </lineage>
</organism>